<dbReference type="InterPro" id="IPR000119">
    <property type="entry name" value="Hist_DNA-bd"/>
</dbReference>
<protein>
    <recommendedName>
        <fullName evidence="2">Integration host factor subunit beta</fullName>
    </recommendedName>
</protein>
<comment type="caution">
    <text evidence="1">The sequence shown here is derived from an EMBL/GenBank/DDBJ whole genome shotgun (WGS) entry which is preliminary data.</text>
</comment>
<dbReference type="AlphaFoldDB" id="A0A0F9P0K6"/>
<dbReference type="EMBL" id="LAZR01006115">
    <property type="protein sequence ID" value="KKM94625.1"/>
    <property type="molecule type" value="Genomic_DNA"/>
</dbReference>
<proteinExistence type="predicted"/>
<dbReference type="InterPro" id="IPR010992">
    <property type="entry name" value="IHF-like_DNA-bd_dom_sf"/>
</dbReference>
<dbReference type="Pfam" id="PF00216">
    <property type="entry name" value="Bac_DNA_binding"/>
    <property type="match status" value="1"/>
</dbReference>
<dbReference type="GO" id="GO:0003677">
    <property type="term" value="F:DNA binding"/>
    <property type="evidence" value="ECO:0007669"/>
    <property type="project" value="InterPro"/>
</dbReference>
<dbReference type="GO" id="GO:0030527">
    <property type="term" value="F:structural constituent of chromatin"/>
    <property type="evidence" value="ECO:0007669"/>
    <property type="project" value="InterPro"/>
</dbReference>
<evidence type="ECO:0000313" key="1">
    <source>
        <dbReference type="EMBL" id="KKM94625.1"/>
    </source>
</evidence>
<dbReference type="Gene3D" id="4.10.520.10">
    <property type="entry name" value="IHF-like DNA-binding proteins"/>
    <property type="match status" value="1"/>
</dbReference>
<organism evidence="1">
    <name type="scientific">marine sediment metagenome</name>
    <dbReference type="NCBI Taxonomy" id="412755"/>
    <lineage>
        <taxon>unclassified sequences</taxon>
        <taxon>metagenomes</taxon>
        <taxon>ecological metagenomes</taxon>
    </lineage>
</organism>
<evidence type="ECO:0008006" key="2">
    <source>
        <dbReference type="Google" id="ProtNLM"/>
    </source>
</evidence>
<dbReference type="SUPFAM" id="SSF47729">
    <property type="entry name" value="IHF-like DNA-binding proteins"/>
    <property type="match status" value="1"/>
</dbReference>
<gene>
    <name evidence="1" type="ORF">LCGC14_1196390</name>
</gene>
<accession>A0A0F9P0K6</accession>
<reference evidence="1" key="1">
    <citation type="journal article" date="2015" name="Nature">
        <title>Complex archaea that bridge the gap between prokaryotes and eukaryotes.</title>
        <authorList>
            <person name="Spang A."/>
            <person name="Saw J.H."/>
            <person name="Jorgensen S.L."/>
            <person name="Zaremba-Niedzwiedzka K."/>
            <person name="Martijn J."/>
            <person name="Lind A.E."/>
            <person name="van Eijk R."/>
            <person name="Schleper C."/>
            <person name="Guy L."/>
            <person name="Ettema T.J."/>
        </authorList>
    </citation>
    <scope>NUCLEOTIDE SEQUENCE</scope>
</reference>
<sequence>MTATRTSKSTLADRIARVQGLPHGIVLAVVNQLFEELRSEMISGNLVGFRGFGSFQVRAYNTARGHFDKKPKFRASPSLRRACRDMPIESPEMVKSCGPDLSDRLADRPSRSRLPVLFD</sequence>
<name>A0A0F9P0K6_9ZZZZ</name>